<dbReference type="InterPro" id="IPR015813">
    <property type="entry name" value="Pyrv/PenolPyrv_kinase-like_dom"/>
</dbReference>
<gene>
    <name evidence="1" type="ORF">ABE541_02355</name>
</gene>
<organism evidence="1 2">
    <name type="scientific">Sphingobacterium kitahiroshimense</name>
    <dbReference type="NCBI Taxonomy" id="470446"/>
    <lineage>
        <taxon>Bacteria</taxon>
        <taxon>Pseudomonadati</taxon>
        <taxon>Bacteroidota</taxon>
        <taxon>Sphingobacteriia</taxon>
        <taxon>Sphingobacteriales</taxon>
        <taxon>Sphingobacteriaceae</taxon>
        <taxon>Sphingobacterium</taxon>
    </lineage>
</organism>
<dbReference type="SUPFAM" id="SSF51621">
    <property type="entry name" value="Phosphoenolpyruvate/pyruvate domain"/>
    <property type="match status" value="1"/>
</dbReference>
<reference evidence="1 2" key="1">
    <citation type="submission" date="2024-04" db="EMBL/GenBank/DDBJ databases">
        <title>WGS of bacteria from Torrens River.</title>
        <authorList>
            <person name="Wyrsch E.R."/>
            <person name="Drigo B."/>
        </authorList>
    </citation>
    <scope>NUCLEOTIDE SEQUENCE [LARGE SCALE GENOMIC DNA]</scope>
    <source>
        <strain evidence="1 2">TWI391</strain>
    </source>
</reference>
<proteinExistence type="predicted"/>
<keyword evidence="2" id="KW-1185">Reference proteome</keyword>
<evidence type="ECO:0000313" key="1">
    <source>
        <dbReference type="EMBL" id="MEN5376093.1"/>
    </source>
</evidence>
<dbReference type="InterPro" id="IPR039556">
    <property type="entry name" value="ICL/PEPM"/>
</dbReference>
<dbReference type="Proteomes" id="UP001409291">
    <property type="component" value="Unassembled WGS sequence"/>
</dbReference>
<name>A0ABV0BPK6_9SPHI</name>
<dbReference type="Gene3D" id="3.20.20.60">
    <property type="entry name" value="Phosphoenolpyruvate-binding domains"/>
    <property type="match status" value="1"/>
</dbReference>
<dbReference type="PANTHER" id="PTHR42905:SF16">
    <property type="entry name" value="CARBOXYPHOSPHONOENOLPYRUVATE PHOSPHONOMUTASE-LIKE PROTEIN (AFU_ORTHOLOGUE AFUA_5G07230)"/>
    <property type="match status" value="1"/>
</dbReference>
<dbReference type="GO" id="GO:0016829">
    <property type="term" value="F:lyase activity"/>
    <property type="evidence" value="ECO:0007669"/>
    <property type="project" value="UniProtKB-KW"/>
</dbReference>
<dbReference type="PANTHER" id="PTHR42905">
    <property type="entry name" value="PHOSPHOENOLPYRUVATE CARBOXYLASE"/>
    <property type="match status" value="1"/>
</dbReference>
<keyword evidence="1" id="KW-0456">Lyase</keyword>
<protein>
    <submittedName>
        <fullName evidence="1">Isocitrate lyase/phosphoenolpyruvate mutase family protein</fullName>
    </submittedName>
</protein>
<dbReference type="Pfam" id="PF13714">
    <property type="entry name" value="PEP_mutase"/>
    <property type="match status" value="1"/>
</dbReference>
<dbReference type="EMBL" id="JBDJNQ010000001">
    <property type="protein sequence ID" value="MEN5376093.1"/>
    <property type="molecule type" value="Genomic_DNA"/>
</dbReference>
<comment type="caution">
    <text evidence="1">The sequence shown here is derived from an EMBL/GenBank/DDBJ whole genome shotgun (WGS) entry which is preliminary data.</text>
</comment>
<evidence type="ECO:0000313" key="2">
    <source>
        <dbReference type="Proteomes" id="UP001409291"/>
    </source>
</evidence>
<accession>A0ABV0BPK6</accession>
<dbReference type="InterPro" id="IPR040442">
    <property type="entry name" value="Pyrv_kinase-like_dom_sf"/>
</dbReference>
<sequence length="249" mass="27303">MSYTKFTKLHQQSNLLILGNVWDAHSAKIAASAGFQALGTSSHAIANSLGYADGEQIPVNELLFVVERIVKSVKIPVSVDFESGYSDNPFEVAKYVTQLSEMGVVGINLEDGKVVKSGRKLGKTGILTEKIEAIKSSTKNIFINARIDTFTTKHENALEETIKRAKIYEEAGADGLFVPLAESKTDIEKIVNSTRLPLNLFLTDKLAKPAVLAELGVKRLSHGAKIYEYLVAQNTKLFHDFLANPKLPK</sequence>
<dbReference type="CDD" id="cd00377">
    <property type="entry name" value="ICL_PEPM"/>
    <property type="match status" value="1"/>
</dbReference>
<dbReference type="RefSeq" id="WP_132772940.1">
    <property type="nucleotide sequence ID" value="NZ_JAOQNK010000001.1"/>
</dbReference>